<dbReference type="EMBL" id="JAGKSP010000007">
    <property type="protein sequence ID" value="MBP3964732.1"/>
    <property type="molecule type" value="Genomic_DNA"/>
</dbReference>
<keyword evidence="2" id="KW-1185">Reference proteome</keyword>
<accession>A0ABS5CFZ0</accession>
<dbReference type="RefSeq" id="WP_210660583.1">
    <property type="nucleotide sequence ID" value="NZ_JAGKSP010000007.1"/>
</dbReference>
<proteinExistence type="predicted"/>
<dbReference type="InterPro" id="IPR012338">
    <property type="entry name" value="Beta-lactam/transpept-like"/>
</dbReference>
<sequence>MAETPIYRGTNLYTARNDDDFIPPSPEHEPLVSLVFPREADWLDSPLFRRGTIPMACGGLLSTLDDIRKLGEMLLNNGVYAGTRILGEPLVRQMTTEGLGLFLDGERIGTMSAQTFSHHGYGWSMFTVDPEQKLAAVVFVPGVEDFVAESLHPTMAIIGSGVQ</sequence>
<dbReference type="SUPFAM" id="SSF56601">
    <property type="entry name" value="beta-lactamase/transpeptidase-like"/>
    <property type="match status" value="1"/>
</dbReference>
<gene>
    <name evidence="1" type="ORF">I8J30_18595</name>
</gene>
<reference evidence="1 2" key="1">
    <citation type="submission" date="2021-04" db="EMBL/GenBank/DDBJ databases">
        <title>Paenibacillus sp. DLE-14 whole genome sequence.</title>
        <authorList>
            <person name="Ham Y.J."/>
        </authorList>
    </citation>
    <scope>NUCLEOTIDE SEQUENCE [LARGE SCALE GENOMIC DNA]</scope>
    <source>
        <strain evidence="1 2">DLE-14</strain>
    </source>
</reference>
<evidence type="ECO:0000313" key="1">
    <source>
        <dbReference type="EMBL" id="MBP3964732.1"/>
    </source>
</evidence>
<evidence type="ECO:0000313" key="2">
    <source>
        <dbReference type="Proteomes" id="UP000673394"/>
    </source>
</evidence>
<dbReference type="PANTHER" id="PTHR43283">
    <property type="entry name" value="BETA-LACTAMASE-RELATED"/>
    <property type="match status" value="1"/>
</dbReference>
<comment type="caution">
    <text evidence="1">The sequence shown here is derived from an EMBL/GenBank/DDBJ whole genome shotgun (WGS) entry which is preliminary data.</text>
</comment>
<dbReference type="Gene3D" id="3.40.710.10">
    <property type="entry name" value="DD-peptidase/beta-lactamase superfamily"/>
    <property type="match status" value="1"/>
</dbReference>
<name>A0ABS5CFZ0_9BACL</name>
<keyword evidence="1" id="KW-0378">Hydrolase</keyword>
<protein>
    <submittedName>
        <fullName evidence="1">Serine hydrolase</fullName>
    </submittedName>
</protein>
<organism evidence="1 2">
    <name type="scientific">Paenibacillus lignilyticus</name>
    <dbReference type="NCBI Taxonomy" id="1172615"/>
    <lineage>
        <taxon>Bacteria</taxon>
        <taxon>Bacillati</taxon>
        <taxon>Bacillota</taxon>
        <taxon>Bacilli</taxon>
        <taxon>Bacillales</taxon>
        <taxon>Paenibacillaceae</taxon>
        <taxon>Paenibacillus</taxon>
    </lineage>
</organism>
<dbReference type="Proteomes" id="UP000673394">
    <property type="component" value="Unassembled WGS sequence"/>
</dbReference>
<dbReference type="GO" id="GO:0016787">
    <property type="term" value="F:hydrolase activity"/>
    <property type="evidence" value="ECO:0007669"/>
    <property type="project" value="UniProtKB-KW"/>
</dbReference>
<dbReference type="InterPro" id="IPR050789">
    <property type="entry name" value="Diverse_Enzym_Activities"/>
</dbReference>